<proteinExistence type="predicted"/>
<accession>C0QR81</accession>
<name>C0QR81_PERMH</name>
<keyword evidence="1" id="KW-1133">Transmembrane helix</keyword>
<dbReference type="RefSeq" id="WP_012675840.1">
    <property type="nucleotide sequence ID" value="NC_012440.1"/>
</dbReference>
<dbReference type="PANTHER" id="PTHR36443:SF1">
    <property type="entry name" value="BSR5223 PROTEIN"/>
    <property type="match status" value="1"/>
</dbReference>
<feature type="transmembrane region" description="Helical" evidence="1">
    <location>
        <begin position="7"/>
        <end position="26"/>
    </location>
</feature>
<dbReference type="eggNOG" id="ENOG5032YVX">
    <property type="taxonomic scope" value="Bacteria"/>
</dbReference>
<keyword evidence="1" id="KW-0472">Membrane</keyword>
<protein>
    <recommendedName>
        <fullName evidence="4">DUF2905 domain-containing protein</fullName>
    </recommendedName>
</protein>
<evidence type="ECO:0000313" key="3">
    <source>
        <dbReference type="Proteomes" id="UP000001366"/>
    </source>
</evidence>
<dbReference type="PANTHER" id="PTHR36443">
    <property type="entry name" value="BSR5223 PROTEIN"/>
    <property type="match status" value="1"/>
</dbReference>
<dbReference type="OrthoDB" id="9811610at2"/>
<evidence type="ECO:0000256" key="1">
    <source>
        <dbReference type="SAM" id="Phobius"/>
    </source>
</evidence>
<dbReference type="Pfam" id="PF11146">
    <property type="entry name" value="DUF2905"/>
    <property type="match status" value="1"/>
</dbReference>
<dbReference type="KEGG" id="pmx:PERMA_1409"/>
<dbReference type="AlphaFoldDB" id="C0QR81"/>
<evidence type="ECO:0008006" key="4">
    <source>
        <dbReference type="Google" id="ProtNLM"/>
    </source>
</evidence>
<dbReference type="STRING" id="123214.PERMA_1409"/>
<reference evidence="2 3" key="1">
    <citation type="journal article" date="2009" name="J. Bacteriol.">
        <title>Complete and draft genome sequences of six members of the Aquificales.</title>
        <authorList>
            <person name="Reysenbach A.L."/>
            <person name="Hamamura N."/>
            <person name="Podar M."/>
            <person name="Griffiths E."/>
            <person name="Ferreira S."/>
            <person name="Hochstein R."/>
            <person name="Heidelberg J."/>
            <person name="Johnson J."/>
            <person name="Mead D."/>
            <person name="Pohorille A."/>
            <person name="Sarmiento M."/>
            <person name="Schweighofer K."/>
            <person name="Seshadri R."/>
            <person name="Voytek M.A."/>
        </authorList>
    </citation>
    <scope>NUCLEOTIDE SEQUENCE [LARGE SCALE GENOMIC DNA]</scope>
    <source>
        <strain evidence="3">DSM 14350 / EX-H1</strain>
    </source>
</reference>
<evidence type="ECO:0000313" key="2">
    <source>
        <dbReference type="EMBL" id="ACO03601.1"/>
    </source>
</evidence>
<dbReference type="HOGENOM" id="CLU_181383_0_0_0"/>
<dbReference type="InterPro" id="IPR021320">
    <property type="entry name" value="DUF2905"/>
</dbReference>
<dbReference type="PaxDb" id="123214-PERMA_1409"/>
<gene>
    <name evidence="2" type="ordered locus">PERMA_1409</name>
</gene>
<sequence length="74" mass="8290">MEGLGKTIILIGVLLVIIGVLITFFEKLPFGLGRLPGDIYIKRDNFTFYFPLATSIVLSIVLSLIFIIISRFTK</sequence>
<organism evidence="2 3">
    <name type="scientific">Persephonella marina (strain DSM 14350 / EX-H1)</name>
    <dbReference type="NCBI Taxonomy" id="123214"/>
    <lineage>
        <taxon>Bacteria</taxon>
        <taxon>Pseudomonadati</taxon>
        <taxon>Aquificota</taxon>
        <taxon>Aquificia</taxon>
        <taxon>Aquificales</taxon>
        <taxon>Hydrogenothermaceae</taxon>
        <taxon>Persephonella</taxon>
    </lineage>
</organism>
<feature type="transmembrane region" description="Helical" evidence="1">
    <location>
        <begin position="46"/>
        <end position="69"/>
    </location>
</feature>
<dbReference type="Proteomes" id="UP000001366">
    <property type="component" value="Chromosome"/>
</dbReference>
<keyword evidence="3" id="KW-1185">Reference proteome</keyword>
<keyword evidence="1" id="KW-0812">Transmembrane</keyword>
<dbReference type="EMBL" id="CP001230">
    <property type="protein sequence ID" value="ACO03601.1"/>
    <property type="molecule type" value="Genomic_DNA"/>
</dbReference>